<feature type="compositionally biased region" description="Basic and acidic residues" evidence="1">
    <location>
        <begin position="61"/>
        <end position="75"/>
    </location>
</feature>
<dbReference type="AlphaFoldDB" id="A0A4U9F048"/>
<accession>A0A4U9F048</accession>
<feature type="compositionally biased region" description="Acidic residues" evidence="1">
    <location>
        <begin position="34"/>
        <end position="60"/>
    </location>
</feature>
<sequence>MHPAKRGRGCSRRLTDLNNNTKRRSNENGLSDEFVYDSDADQEEPSDIDDVAQEEEDALMEEQHNDSDSETDDGHGSSLSLKCKANDT</sequence>
<feature type="compositionally biased region" description="Basic residues" evidence="1">
    <location>
        <begin position="1"/>
        <end position="11"/>
    </location>
</feature>
<name>A0A4U9F048_GIBZA</name>
<feature type="region of interest" description="Disordered" evidence="1">
    <location>
        <begin position="1"/>
        <end position="88"/>
    </location>
</feature>
<protein>
    <submittedName>
        <fullName evidence="2">Uncharacterized protein</fullName>
    </submittedName>
</protein>
<evidence type="ECO:0000256" key="1">
    <source>
        <dbReference type="SAM" id="MobiDB-lite"/>
    </source>
</evidence>
<organism evidence="2">
    <name type="scientific">Gibberella zeae</name>
    <name type="common">Wheat head blight fungus</name>
    <name type="synonym">Fusarium graminearum</name>
    <dbReference type="NCBI Taxonomy" id="5518"/>
    <lineage>
        <taxon>Eukaryota</taxon>
        <taxon>Fungi</taxon>
        <taxon>Dikarya</taxon>
        <taxon>Ascomycota</taxon>
        <taxon>Pezizomycotina</taxon>
        <taxon>Sordariomycetes</taxon>
        <taxon>Hypocreomycetidae</taxon>
        <taxon>Hypocreales</taxon>
        <taxon>Nectriaceae</taxon>
        <taxon>Fusarium</taxon>
    </lineage>
</organism>
<proteinExistence type="predicted"/>
<evidence type="ECO:0000313" key="2">
    <source>
        <dbReference type="EMBL" id="VIO55488.1"/>
    </source>
</evidence>
<dbReference type="EMBL" id="CAAKMV010000120">
    <property type="protein sequence ID" value="VIO55488.1"/>
    <property type="molecule type" value="Genomic_DNA"/>
</dbReference>
<reference evidence="2" key="1">
    <citation type="submission" date="2019-04" db="EMBL/GenBank/DDBJ databases">
        <authorList>
            <person name="Melise S."/>
            <person name="Noan J."/>
            <person name="Okalmin O."/>
        </authorList>
    </citation>
    <scope>NUCLEOTIDE SEQUENCE</scope>
    <source>
        <strain evidence="2">FN9</strain>
    </source>
</reference>
<gene>
    <name evidence="2" type="ORF">FUG_LOCUS170379</name>
</gene>